<keyword evidence="5" id="KW-1185">Reference proteome</keyword>
<feature type="domain" description="Ysc84 actin-binding" evidence="3">
    <location>
        <begin position="110"/>
        <end position="217"/>
    </location>
</feature>
<dbReference type="RefSeq" id="WP_265615864.1">
    <property type="nucleotide sequence ID" value="NZ_JAPFRD010000002.1"/>
</dbReference>
<evidence type="ECO:0000313" key="5">
    <source>
        <dbReference type="Proteomes" id="UP001142810"/>
    </source>
</evidence>
<dbReference type="Proteomes" id="UP001142810">
    <property type="component" value="Unassembled WGS sequence"/>
</dbReference>
<proteinExistence type="predicted"/>
<keyword evidence="2" id="KW-0732">Signal</keyword>
<dbReference type="CDD" id="cd11524">
    <property type="entry name" value="SYLF"/>
    <property type="match status" value="1"/>
</dbReference>
<dbReference type="PANTHER" id="PTHR15629:SF2">
    <property type="entry name" value="SH3 DOMAIN-CONTAINING YSC84-LIKE PROTEIN 1"/>
    <property type="match status" value="1"/>
</dbReference>
<comment type="caution">
    <text evidence="4">The sequence shown here is derived from an EMBL/GenBank/DDBJ whole genome shotgun (WGS) entry which is preliminary data.</text>
</comment>
<accession>A0ABT3P334</accession>
<dbReference type="InterPro" id="IPR051702">
    <property type="entry name" value="SH3_domain_YSC84-like"/>
</dbReference>
<organism evidence="4 5">
    <name type="scientific">Alteromonas aquimaris</name>
    <dbReference type="NCBI Taxonomy" id="2998417"/>
    <lineage>
        <taxon>Bacteria</taxon>
        <taxon>Pseudomonadati</taxon>
        <taxon>Pseudomonadota</taxon>
        <taxon>Gammaproteobacteria</taxon>
        <taxon>Alteromonadales</taxon>
        <taxon>Alteromonadaceae</taxon>
        <taxon>Alteromonas/Salinimonas group</taxon>
        <taxon>Alteromonas</taxon>
    </lineage>
</organism>
<name>A0ABT3P334_9ALTE</name>
<dbReference type="EMBL" id="JAPFRD010000002">
    <property type="protein sequence ID" value="MCW8107163.1"/>
    <property type="molecule type" value="Genomic_DNA"/>
</dbReference>
<protein>
    <submittedName>
        <fullName evidence="4">Lipid-binding SYLF domain-containing protein</fullName>
    </submittedName>
</protein>
<evidence type="ECO:0000313" key="4">
    <source>
        <dbReference type="EMBL" id="MCW8107163.1"/>
    </source>
</evidence>
<feature type="chain" id="PRO_5045170904" evidence="2">
    <location>
        <begin position="28"/>
        <end position="230"/>
    </location>
</feature>
<dbReference type="Pfam" id="PF04366">
    <property type="entry name" value="Ysc84"/>
    <property type="match status" value="1"/>
</dbReference>
<evidence type="ECO:0000259" key="3">
    <source>
        <dbReference type="Pfam" id="PF04366"/>
    </source>
</evidence>
<sequence length="230" mass="24171">MKTQLKTLTAATMFALATAGVSVSAQAEKLDDPAELKAETNDTLEGAAEVLRDMKEDNELANLMDNAQGVFLIPNYARAALGVGAAGGEGVLLVRDGSDWSGPMFYNIGALNAGLEAGIEAGEIAMVLQNDKAVKTFMDDNNFSLNADAGLSIIDYSAHAQASVGKGDIVVWTDTEGAFADVALSIENIMWDDEENTAYYGSTVSPQEVADGKVSSDNKNPAQLVLTARN</sequence>
<dbReference type="InterPro" id="IPR007461">
    <property type="entry name" value="Ysc84_actin-binding"/>
</dbReference>
<evidence type="ECO:0000256" key="1">
    <source>
        <dbReference type="SAM" id="MobiDB-lite"/>
    </source>
</evidence>
<reference evidence="4" key="1">
    <citation type="submission" date="2022-11" db="EMBL/GenBank/DDBJ databases">
        <title>Alteromonas sp. nov., isolated from sea water of the Qingdao.</title>
        <authorList>
            <person name="Wang Q."/>
        </authorList>
    </citation>
    <scope>NUCLEOTIDE SEQUENCE</scope>
    <source>
        <strain evidence="4">ASW11-7</strain>
    </source>
</reference>
<evidence type="ECO:0000256" key="2">
    <source>
        <dbReference type="SAM" id="SignalP"/>
    </source>
</evidence>
<feature type="region of interest" description="Disordered" evidence="1">
    <location>
        <begin position="210"/>
        <end position="230"/>
    </location>
</feature>
<dbReference type="PANTHER" id="PTHR15629">
    <property type="entry name" value="SH3YL1 PROTEIN"/>
    <property type="match status" value="1"/>
</dbReference>
<gene>
    <name evidence="4" type="ORF">OPS25_01425</name>
</gene>
<feature type="signal peptide" evidence="2">
    <location>
        <begin position="1"/>
        <end position="27"/>
    </location>
</feature>